<dbReference type="AlphaFoldDB" id="A0A845L3U3"/>
<dbReference type="RefSeq" id="WP_161259818.1">
    <property type="nucleotide sequence ID" value="NZ_WXEY01000031.1"/>
</dbReference>
<comment type="caution">
    <text evidence="1">The sequence shown here is derived from an EMBL/GenBank/DDBJ whole genome shotgun (WGS) entry which is preliminary data.</text>
</comment>
<reference evidence="1 2" key="1">
    <citation type="submission" date="2020-01" db="EMBL/GenBank/DDBJ databases">
        <title>Whole-genome sequence of Heliobacterium undosum DSM 13378.</title>
        <authorList>
            <person name="Kyndt J.A."/>
            <person name="Meyer T.E."/>
        </authorList>
    </citation>
    <scope>NUCLEOTIDE SEQUENCE [LARGE SCALE GENOMIC DNA]</scope>
    <source>
        <strain evidence="1 2">DSM 13378</strain>
    </source>
</reference>
<dbReference type="EMBL" id="WXEY01000031">
    <property type="protein sequence ID" value="MZP31302.1"/>
    <property type="molecule type" value="Genomic_DNA"/>
</dbReference>
<dbReference type="OrthoDB" id="7811413at2"/>
<dbReference type="Proteomes" id="UP000463470">
    <property type="component" value="Unassembled WGS sequence"/>
</dbReference>
<accession>A0A845L3U3</accession>
<organism evidence="1 2">
    <name type="scientific">Heliomicrobium undosum</name>
    <dbReference type="NCBI Taxonomy" id="121734"/>
    <lineage>
        <taxon>Bacteria</taxon>
        <taxon>Bacillati</taxon>
        <taxon>Bacillota</taxon>
        <taxon>Clostridia</taxon>
        <taxon>Eubacteriales</taxon>
        <taxon>Heliobacteriaceae</taxon>
        <taxon>Heliomicrobium</taxon>
    </lineage>
</organism>
<proteinExistence type="predicted"/>
<sequence length="357" mass="41253">MQDAEEYNLHVRLSGQEMDEHKVSLDVLTRVLTGLQQICYLLATDHHQHSFQQRFRVPSAIQRQYLLRCALPQSGSYVVPLSLTPPEQGTILTDDLMTVLAKMNSFFRSLSSGSDEMMATVTQDKAIRNRLLRESKRLLPKADERWVFGIQFASNPTEHRLDYLSSRFIDSLLSAHNTEDQLLTVTGELIRIDFEQRRAVIKYPPTHREIECIYREELEDTMIDSRRQMIQVTGQFTLNNDGHPLRLTEVTKIETLDLSDVVLTTVPSSRRVLKFKQPIVITPYLDSDSQQLLVLEEPSLGIHVFGYTRDQVIQELYEQVQFLWDEYAKAPESNLAPDAQQLRQWLLFMIEELEGGS</sequence>
<evidence type="ECO:0000313" key="1">
    <source>
        <dbReference type="EMBL" id="MZP31302.1"/>
    </source>
</evidence>
<keyword evidence="2" id="KW-1185">Reference proteome</keyword>
<gene>
    <name evidence="1" type="ORF">GTO91_16465</name>
</gene>
<protein>
    <submittedName>
        <fullName evidence="1">Uncharacterized protein</fullName>
    </submittedName>
</protein>
<evidence type="ECO:0000313" key="2">
    <source>
        <dbReference type="Proteomes" id="UP000463470"/>
    </source>
</evidence>
<name>A0A845L3U3_9FIRM</name>